<reference evidence="1 2" key="1">
    <citation type="submission" date="2020-08" db="EMBL/GenBank/DDBJ databases">
        <title>Genomic Encyclopedia of Type Strains, Phase III (KMG-III): the genomes of soil and plant-associated and newly described type strains.</title>
        <authorList>
            <person name="Whitman W."/>
        </authorList>
    </citation>
    <scope>NUCLEOTIDE SEQUENCE [LARGE SCALE GENOMIC DNA]</scope>
    <source>
        <strain evidence="1 2">CECT 3273</strain>
    </source>
</reference>
<gene>
    <name evidence="1" type="ORF">FHS37_003190</name>
</gene>
<dbReference type="AlphaFoldDB" id="A0A7W7LZ43"/>
<organism evidence="1 2">
    <name type="scientific">Streptomyces griseomycini</name>
    <dbReference type="NCBI Taxonomy" id="66895"/>
    <lineage>
        <taxon>Bacteria</taxon>
        <taxon>Bacillati</taxon>
        <taxon>Actinomycetota</taxon>
        <taxon>Actinomycetes</taxon>
        <taxon>Kitasatosporales</taxon>
        <taxon>Streptomycetaceae</taxon>
        <taxon>Streptomyces</taxon>
    </lineage>
</organism>
<keyword evidence="2" id="KW-1185">Reference proteome</keyword>
<evidence type="ECO:0000313" key="2">
    <source>
        <dbReference type="Proteomes" id="UP000579523"/>
    </source>
</evidence>
<sequence>MGALLWLLIPLFAGITASAWAWRTGRRNPSPPDHDTWEDLDRYQRLRTVLSTNEHARTAWTR</sequence>
<dbReference type="RefSeq" id="WP_184821590.1">
    <property type="nucleotide sequence ID" value="NZ_BMTI01000006.1"/>
</dbReference>
<accession>A0A7W7LZ43</accession>
<protein>
    <submittedName>
        <fullName evidence="1">Uncharacterized protein</fullName>
    </submittedName>
</protein>
<comment type="caution">
    <text evidence="1">The sequence shown here is derived from an EMBL/GenBank/DDBJ whole genome shotgun (WGS) entry which is preliminary data.</text>
</comment>
<dbReference type="Proteomes" id="UP000579523">
    <property type="component" value="Unassembled WGS sequence"/>
</dbReference>
<evidence type="ECO:0000313" key="1">
    <source>
        <dbReference type="EMBL" id="MBB4899130.1"/>
    </source>
</evidence>
<proteinExistence type="predicted"/>
<name>A0A7W7LZ43_9ACTN</name>
<dbReference type="EMBL" id="JACHJI010000005">
    <property type="protein sequence ID" value="MBB4899130.1"/>
    <property type="molecule type" value="Genomic_DNA"/>
</dbReference>